<evidence type="ECO:0000256" key="1">
    <source>
        <dbReference type="ARBA" id="ARBA00000677"/>
    </source>
</evidence>
<proteinExistence type="inferred from homology"/>
<dbReference type="SUPFAM" id="SSF51306">
    <property type="entry name" value="LexA/Signal peptidase"/>
    <property type="match status" value="1"/>
</dbReference>
<dbReference type="PRINTS" id="PR00727">
    <property type="entry name" value="LEADERPTASE"/>
</dbReference>
<dbReference type="Proteomes" id="UP000275199">
    <property type="component" value="Unassembled WGS sequence"/>
</dbReference>
<keyword evidence="7" id="KW-0812">Transmembrane</keyword>
<evidence type="ECO:0000313" key="11">
    <source>
        <dbReference type="Proteomes" id="UP000275199"/>
    </source>
</evidence>
<dbReference type="Gene3D" id="2.10.109.10">
    <property type="entry name" value="Umud Fragment, subunit A"/>
    <property type="match status" value="1"/>
</dbReference>
<evidence type="ECO:0000256" key="2">
    <source>
        <dbReference type="ARBA" id="ARBA00009370"/>
    </source>
</evidence>
<dbReference type="CDD" id="cd06530">
    <property type="entry name" value="S26_SPase_I"/>
    <property type="match status" value="1"/>
</dbReference>
<feature type="transmembrane region" description="Helical" evidence="7">
    <location>
        <begin position="18"/>
        <end position="36"/>
    </location>
</feature>
<dbReference type="InterPro" id="IPR019757">
    <property type="entry name" value="Pept_S26A_signal_pept_1_Lys-AS"/>
</dbReference>
<comment type="subcellular location">
    <subcellularLocation>
        <location evidence="8">Membrane</location>
        <topology evidence="8">Multi-pass membrane protein</topology>
    </subcellularLocation>
</comment>
<comment type="catalytic activity">
    <reaction evidence="1 7">
        <text>Cleavage of hydrophobic, N-terminal signal or leader sequences from secreted and periplasmic proteins.</text>
        <dbReference type="EC" id="3.4.21.89"/>
    </reaction>
</comment>
<dbReference type="EC" id="3.4.21.89" evidence="3 7"/>
<dbReference type="PANTHER" id="PTHR43390:SF1">
    <property type="entry name" value="CHLOROPLAST PROCESSING PEPTIDASE"/>
    <property type="match status" value="1"/>
</dbReference>
<keyword evidence="7" id="KW-0472">Membrane</keyword>
<evidence type="ECO:0000256" key="6">
    <source>
        <dbReference type="ARBA" id="ARBA00022801"/>
    </source>
</evidence>
<dbReference type="InterPro" id="IPR019756">
    <property type="entry name" value="Pept_S26A_signal_pept_1_Ser-AS"/>
</dbReference>
<protein>
    <recommendedName>
        <fullName evidence="4 7">Signal peptidase I</fullName>
        <ecNumber evidence="3 7">3.4.21.89</ecNumber>
    </recommendedName>
</protein>
<dbReference type="InterPro" id="IPR019758">
    <property type="entry name" value="Pept_S26A_signal_pept_1_CS"/>
</dbReference>
<dbReference type="PROSITE" id="PS00761">
    <property type="entry name" value="SPASE_I_3"/>
    <property type="match status" value="1"/>
</dbReference>
<dbReference type="NCBIfam" id="TIGR02227">
    <property type="entry name" value="sigpep_I_bact"/>
    <property type="match status" value="1"/>
</dbReference>
<dbReference type="InterPro" id="IPR036286">
    <property type="entry name" value="LexA/Signal_pep-like_sf"/>
</dbReference>
<dbReference type="EMBL" id="RKKU01000002">
    <property type="protein sequence ID" value="ROZ87815.1"/>
    <property type="molecule type" value="Genomic_DNA"/>
</dbReference>
<evidence type="ECO:0000256" key="7">
    <source>
        <dbReference type="RuleBase" id="RU003993"/>
    </source>
</evidence>
<evidence type="ECO:0000256" key="5">
    <source>
        <dbReference type="ARBA" id="ARBA00022670"/>
    </source>
</evidence>
<dbReference type="PANTHER" id="PTHR43390">
    <property type="entry name" value="SIGNAL PEPTIDASE I"/>
    <property type="match status" value="1"/>
</dbReference>
<dbReference type="GO" id="GO:0009003">
    <property type="term" value="F:signal peptidase activity"/>
    <property type="evidence" value="ECO:0007669"/>
    <property type="project" value="UniProtKB-EC"/>
</dbReference>
<sequence>MLLPTEELFLIAVRPPKLWIALLLGIFLQPFVFLYVNRPRLFWSYLFAALLIAAVDWYFVLSLHLLFSVICPLHACWLVRRCDTEQPRPWYSRIWVVIGFYLGLLLSILLVRAFLYEPYAVPSASMHPTLVEGDVVVVQKWGYAQSALFGYALPGSAAVAPERLQRGNVYVFYPPDRDNLFVKRLMALPGDVIALTEQGVVINGETLPEALLSDTEELTRFSERLDGLEYQVQYLKGLPKQPIRTFKVPAGRYFFLGDNRENSADSRHWGSVPAQRIVVEVVAIVPK</sequence>
<keyword evidence="11" id="KW-1185">Reference proteome</keyword>
<feature type="transmembrane region" description="Helical" evidence="7">
    <location>
        <begin position="41"/>
        <end position="59"/>
    </location>
</feature>
<dbReference type="PROSITE" id="PS00760">
    <property type="entry name" value="SPASE_I_2"/>
    <property type="match status" value="1"/>
</dbReference>
<reference evidence="10 11" key="1">
    <citation type="submission" date="2018-11" db="EMBL/GenBank/DDBJ databases">
        <authorList>
            <person name="Jang G.I."/>
            <person name="Hwang C.Y."/>
        </authorList>
    </citation>
    <scope>NUCLEOTIDE SEQUENCE [LARGE SCALE GENOMIC DNA]</scope>
    <source>
        <strain evidence="10 11">SSM26</strain>
    </source>
</reference>
<comment type="caution">
    <text evidence="10">The sequence shown here is derived from an EMBL/GenBank/DDBJ whole genome shotgun (WGS) entry which is preliminary data.</text>
</comment>
<evidence type="ECO:0000313" key="10">
    <source>
        <dbReference type="EMBL" id="ROZ87815.1"/>
    </source>
</evidence>
<evidence type="ECO:0000256" key="8">
    <source>
        <dbReference type="RuleBase" id="RU362042"/>
    </source>
</evidence>
<keyword evidence="7" id="KW-1133">Transmembrane helix</keyword>
<accession>A0ABX9XPE7</accession>
<evidence type="ECO:0000256" key="4">
    <source>
        <dbReference type="ARBA" id="ARBA00019232"/>
    </source>
</evidence>
<feature type="domain" description="Peptidase S26" evidence="9">
    <location>
        <begin position="100"/>
        <end position="284"/>
    </location>
</feature>
<dbReference type="Pfam" id="PF10502">
    <property type="entry name" value="Peptidase_S26"/>
    <property type="match status" value="1"/>
</dbReference>
<comment type="similarity">
    <text evidence="2 8">Belongs to the peptidase S26 family.</text>
</comment>
<evidence type="ECO:0000259" key="9">
    <source>
        <dbReference type="Pfam" id="PF10502"/>
    </source>
</evidence>
<gene>
    <name evidence="10" type="primary">lepB</name>
    <name evidence="10" type="ORF">EF096_02830</name>
</gene>
<organism evidence="10 11">
    <name type="scientific">Pseudomonas neustonica</name>
    <dbReference type="NCBI Taxonomy" id="2487346"/>
    <lineage>
        <taxon>Bacteria</taxon>
        <taxon>Pseudomonadati</taxon>
        <taxon>Pseudomonadota</taxon>
        <taxon>Gammaproteobacteria</taxon>
        <taxon>Pseudomonadales</taxon>
        <taxon>Pseudomonadaceae</taxon>
        <taxon>Pseudomonas</taxon>
    </lineage>
</organism>
<dbReference type="InterPro" id="IPR000223">
    <property type="entry name" value="Pept_S26A_signal_pept_1"/>
</dbReference>
<feature type="transmembrane region" description="Helical" evidence="7">
    <location>
        <begin position="94"/>
        <end position="115"/>
    </location>
</feature>
<name>A0ABX9XPE7_9PSED</name>
<dbReference type="InterPro" id="IPR019533">
    <property type="entry name" value="Peptidase_S26"/>
</dbReference>
<evidence type="ECO:0000256" key="3">
    <source>
        <dbReference type="ARBA" id="ARBA00013208"/>
    </source>
</evidence>
<keyword evidence="6 7" id="KW-0378">Hydrolase</keyword>
<keyword evidence="5 7" id="KW-0645">Protease</keyword>
<dbReference type="PROSITE" id="PS00501">
    <property type="entry name" value="SPASE_I_1"/>
    <property type="match status" value="1"/>
</dbReference>